<dbReference type="PANTHER" id="PTHR24413">
    <property type="entry name" value="SPECKLE-TYPE POZ PROTEIN"/>
    <property type="match status" value="1"/>
</dbReference>
<dbReference type="SUPFAM" id="SSF54695">
    <property type="entry name" value="POZ domain"/>
    <property type="match status" value="1"/>
</dbReference>
<dbReference type="Proteomes" id="UP001224775">
    <property type="component" value="Unassembled WGS sequence"/>
</dbReference>
<dbReference type="InterPro" id="IPR011333">
    <property type="entry name" value="SKP1/BTB/POZ_sf"/>
</dbReference>
<evidence type="ECO:0000259" key="1">
    <source>
        <dbReference type="PROSITE" id="PS50097"/>
    </source>
</evidence>
<protein>
    <recommendedName>
        <fullName evidence="1">BTB domain-containing protein</fullName>
    </recommendedName>
</protein>
<proteinExistence type="predicted"/>
<feature type="domain" description="BTB" evidence="1">
    <location>
        <begin position="49"/>
        <end position="130"/>
    </location>
</feature>
<gene>
    <name evidence="2" type="ORF">QTG54_015057</name>
</gene>
<comment type="caution">
    <text evidence="2">The sequence shown here is derived from an EMBL/GenBank/DDBJ whole genome shotgun (WGS) entry which is preliminary data.</text>
</comment>
<dbReference type="AlphaFoldDB" id="A0AAD8XVP5"/>
<dbReference type="InterPro" id="IPR000210">
    <property type="entry name" value="BTB/POZ_dom"/>
</dbReference>
<dbReference type="PROSITE" id="PS50097">
    <property type="entry name" value="BTB"/>
    <property type="match status" value="1"/>
</dbReference>
<dbReference type="Gene3D" id="1.25.40.420">
    <property type="match status" value="1"/>
</dbReference>
<evidence type="ECO:0000313" key="3">
    <source>
        <dbReference type="Proteomes" id="UP001224775"/>
    </source>
</evidence>
<dbReference type="SMART" id="SM00225">
    <property type="entry name" value="BTB"/>
    <property type="match status" value="1"/>
</dbReference>
<dbReference type="Gene3D" id="3.30.710.10">
    <property type="entry name" value="Potassium Channel Kv1.1, Chain A"/>
    <property type="match status" value="1"/>
</dbReference>
<dbReference type="Pfam" id="PF00651">
    <property type="entry name" value="BTB"/>
    <property type="match status" value="1"/>
</dbReference>
<organism evidence="2 3">
    <name type="scientific">Skeletonema marinoi</name>
    <dbReference type="NCBI Taxonomy" id="267567"/>
    <lineage>
        <taxon>Eukaryota</taxon>
        <taxon>Sar</taxon>
        <taxon>Stramenopiles</taxon>
        <taxon>Ochrophyta</taxon>
        <taxon>Bacillariophyta</taxon>
        <taxon>Coscinodiscophyceae</taxon>
        <taxon>Thalassiosirophycidae</taxon>
        <taxon>Thalassiosirales</taxon>
        <taxon>Skeletonemataceae</taxon>
        <taxon>Skeletonema</taxon>
        <taxon>Skeletonema marinoi-dohrnii complex</taxon>
    </lineage>
</organism>
<accession>A0AAD8XVP5</accession>
<evidence type="ECO:0000313" key="2">
    <source>
        <dbReference type="EMBL" id="KAK1734290.1"/>
    </source>
</evidence>
<keyword evidence="3" id="KW-1185">Reference proteome</keyword>
<dbReference type="CDD" id="cd14733">
    <property type="entry name" value="BACK"/>
    <property type="match status" value="1"/>
</dbReference>
<name>A0AAD8XVP5_9STRA</name>
<sequence length="279" mass="31702">MGDCKEYEDCGYLEKGALTIQVGIKLDEFIPKNPASSFMRKLFNDENSADVVFEICEQQKSDSESDRKRAKTSTEKLYHAHRFILQHYSAELSAICATSDGMTPIITDVKPEVFRHLLYYVYGGDISDDDFAVHEKDFINSADKYGVTNLKLEAEVWYVNNTEITIDNVIDSLLYADAMNCALLKESVMDFIVESKEEVMQRVSFQDVPGDVCKDLLAAMSRHYEKDSPGDDVEDETDVEKTFSKMRIRDLRQKLDAKGLDLDIDGSREALIANLKEHS</sequence>
<dbReference type="EMBL" id="JATAAI010000040">
    <property type="protein sequence ID" value="KAK1734290.1"/>
    <property type="molecule type" value="Genomic_DNA"/>
</dbReference>
<reference evidence="2" key="1">
    <citation type="submission" date="2023-06" db="EMBL/GenBank/DDBJ databases">
        <title>Survivors Of The Sea: Transcriptome response of Skeletonema marinoi to long-term dormancy.</title>
        <authorList>
            <person name="Pinder M.I.M."/>
            <person name="Kourtchenko O."/>
            <person name="Robertson E.K."/>
            <person name="Larsson T."/>
            <person name="Maumus F."/>
            <person name="Osuna-Cruz C.M."/>
            <person name="Vancaester E."/>
            <person name="Stenow R."/>
            <person name="Vandepoele K."/>
            <person name="Ploug H."/>
            <person name="Bruchert V."/>
            <person name="Godhe A."/>
            <person name="Topel M."/>
        </authorList>
    </citation>
    <scope>NUCLEOTIDE SEQUENCE</scope>
    <source>
        <strain evidence="2">R05AC</strain>
    </source>
</reference>